<reference evidence="2" key="1">
    <citation type="submission" date="2020-04" db="EMBL/GenBank/DDBJ databases">
        <authorList>
            <person name="Zhang T."/>
        </authorList>
    </citation>
    <scope>NUCLEOTIDE SEQUENCE</scope>
    <source>
        <strain evidence="2">HKST-UBA01</strain>
    </source>
</reference>
<comment type="caution">
    <text evidence="2">The sequence shown here is derived from an EMBL/GenBank/DDBJ whole genome shotgun (WGS) entry which is preliminary data.</text>
</comment>
<proteinExistence type="predicted"/>
<gene>
    <name evidence="2" type="ORF">KC729_12275</name>
</gene>
<evidence type="ECO:0000313" key="2">
    <source>
        <dbReference type="EMBL" id="MCA9728455.1"/>
    </source>
</evidence>
<evidence type="ECO:0000313" key="3">
    <source>
        <dbReference type="Proteomes" id="UP000697710"/>
    </source>
</evidence>
<reference evidence="2" key="2">
    <citation type="journal article" date="2021" name="Microbiome">
        <title>Successional dynamics and alternative stable states in a saline activated sludge microbial community over 9 years.</title>
        <authorList>
            <person name="Wang Y."/>
            <person name="Ye J."/>
            <person name="Ju F."/>
            <person name="Liu L."/>
            <person name="Boyd J.A."/>
            <person name="Deng Y."/>
            <person name="Parks D.H."/>
            <person name="Jiang X."/>
            <person name="Yin X."/>
            <person name="Woodcroft B.J."/>
            <person name="Tyson G.W."/>
            <person name="Hugenholtz P."/>
            <person name="Polz M.F."/>
            <person name="Zhang T."/>
        </authorList>
    </citation>
    <scope>NUCLEOTIDE SEQUENCE</scope>
    <source>
        <strain evidence="2">HKST-UBA01</strain>
    </source>
</reference>
<name>A0A956RQ17_UNCEI</name>
<feature type="non-terminal residue" evidence="2">
    <location>
        <position position="1"/>
    </location>
</feature>
<feature type="domain" description="DUF4301" evidence="1">
    <location>
        <begin position="1"/>
        <end position="237"/>
    </location>
</feature>
<dbReference type="Pfam" id="PF14134">
    <property type="entry name" value="DUF4301"/>
    <property type="match status" value="1"/>
</dbReference>
<dbReference type="AlphaFoldDB" id="A0A956RQ17"/>
<evidence type="ECO:0000259" key="1">
    <source>
        <dbReference type="Pfam" id="PF14134"/>
    </source>
</evidence>
<organism evidence="2 3">
    <name type="scientific">Eiseniibacteriota bacterium</name>
    <dbReference type="NCBI Taxonomy" id="2212470"/>
    <lineage>
        <taxon>Bacteria</taxon>
        <taxon>Candidatus Eiseniibacteriota</taxon>
    </lineage>
</organism>
<dbReference type="Proteomes" id="UP000697710">
    <property type="component" value="Unassembled WGS sequence"/>
</dbReference>
<dbReference type="EMBL" id="JAGQHR010000388">
    <property type="protein sequence ID" value="MCA9728455.1"/>
    <property type="molecule type" value="Genomic_DNA"/>
</dbReference>
<protein>
    <submittedName>
        <fullName evidence="2">DUF4301 family protein</fullName>
    </submittedName>
</protein>
<accession>A0A956RQ17</accession>
<dbReference type="InterPro" id="IPR025393">
    <property type="entry name" value="DUF4301"/>
</dbReference>
<sequence length="238" mass="26316">NLEAAGADLVFLRNIDNIEAEHPVRAPHIYRERLAGVLLAVEEEIGQLLHRLETDVADERLLREAFAFVERTLCRTVAPSIHREPLSAQVGYLIGQLSRPLRVCGMVPNAGEPGGGPFWVRHGDGSTSIQIVEKTQIQVQDPTQRALLEAATHFNPVDLVCSLKGRDGRPYRLAGFVDAESGLITEKTAAGRVLRALEWPGLWNGAMARWNTVFVELPLETFNPVKTVLDLLRPAHRG</sequence>